<keyword evidence="2" id="KW-1185">Reference proteome</keyword>
<comment type="caution">
    <text evidence="1">The sequence shown here is derived from an EMBL/GenBank/DDBJ whole genome shotgun (WGS) entry which is preliminary data.</text>
</comment>
<dbReference type="RefSeq" id="WP_214436461.1">
    <property type="nucleotide sequence ID" value="NZ_CAWPUQ010000228.1"/>
</dbReference>
<dbReference type="AlphaFoldDB" id="A0A8J7I7Y3"/>
<sequence length="65" mass="7648">MLDLNIIRFASMQKIPYSWVKLQNIIPIKERIELAKYYPEEQLFHKVGAEWTPMTGPCLNEKIGI</sequence>
<dbReference type="EMBL" id="JAECZA010000292">
    <property type="protein sequence ID" value="MBH8577771.1"/>
    <property type="molecule type" value="Genomic_DNA"/>
</dbReference>
<evidence type="ECO:0000313" key="2">
    <source>
        <dbReference type="Proteomes" id="UP000662314"/>
    </source>
</evidence>
<reference evidence="1 2" key="1">
    <citation type="journal article" date="2021" name="Int. J. Syst. Evol. Microbiol.">
        <title>Amazonocrinis nigriterrae gen. nov., sp. nov., Atlanticothrix silvestris gen. nov., sp. nov. and Dendronalium phyllosphericum gen. nov., sp. nov., nostocacean cyanobacteria from Brazilian environments.</title>
        <authorList>
            <person name="Alvarenga D.O."/>
            <person name="Andreote A.P.D."/>
            <person name="Branco L.H.Z."/>
            <person name="Delbaje E."/>
            <person name="Cruz R.B."/>
            <person name="Varani A.M."/>
            <person name="Fiore M.F."/>
        </authorList>
    </citation>
    <scope>NUCLEOTIDE SEQUENCE [LARGE SCALE GENOMIC DNA]</scope>
    <source>
        <strain evidence="1 2">CENA369</strain>
    </source>
</reference>
<accession>A0A8J7I7Y3</accession>
<protein>
    <submittedName>
        <fullName evidence="1">Uncharacterized protein</fullName>
    </submittedName>
</protein>
<gene>
    <name evidence="1" type="ORF">I8752_33365</name>
</gene>
<name>A0A8J7I7Y3_9NOST</name>
<proteinExistence type="predicted"/>
<evidence type="ECO:0000313" key="1">
    <source>
        <dbReference type="EMBL" id="MBH8577771.1"/>
    </source>
</evidence>
<organism evidence="1 2">
    <name type="scientific">Dendronalium phyllosphericum CENA369</name>
    <dbReference type="NCBI Taxonomy" id="1725256"/>
    <lineage>
        <taxon>Bacteria</taxon>
        <taxon>Bacillati</taxon>
        <taxon>Cyanobacteriota</taxon>
        <taxon>Cyanophyceae</taxon>
        <taxon>Nostocales</taxon>
        <taxon>Nostocaceae</taxon>
        <taxon>Dendronalium</taxon>
        <taxon>Dendronalium phyllosphericum</taxon>
    </lineage>
</organism>
<dbReference type="Proteomes" id="UP000662314">
    <property type="component" value="Unassembled WGS sequence"/>
</dbReference>